<dbReference type="HOGENOM" id="CLU_010757_1_2_10"/>
<reference key="2">
    <citation type="submission" date="2011-04" db="EMBL/GenBank/DDBJ databases">
        <title>Complete sequence of chromosome of Haliscomenobacter hydrossis DSM 1100.</title>
        <authorList>
            <consortium name="US DOE Joint Genome Institute (JGI-PGF)"/>
            <person name="Lucas S."/>
            <person name="Han J."/>
            <person name="Lapidus A."/>
            <person name="Bruce D."/>
            <person name="Goodwin L."/>
            <person name="Pitluck S."/>
            <person name="Peters L."/>
            <person name="Kyrpides N."/>
            <person name="Mavromatis K."/>
            <person name="Ivanova N."/>
            <person name="Ovchinnikova G."/>
            <person name="Pagani I."/>
            <person name="Daligault H."/>
            <person name="Detter J.C."/>
            <person name="Han C."/>
            <person name="Land M."/>
            <person name="Hauser L."/>
            <person name="Markowitz V."/>
            <person name="Cheng J.-F."/>
            <person name="Hugenholtz P."/>
            <person name="Woyke T."/>
            <person name="Wu D."/>
            <person name="Verbarg S."/>
            <person name="Frueling A."/>
            <person name="Brambilla E."/>
            <person name="Klenk H.-P."/>
            <person name="Eisen J.A."/>
        </authorList>
    </citation>
    <scope>NUCLEOTIDE SEQUENCE</scope>
    <source>
        <strain>DSM 1100</strain>
    </source>
</reference>
<dbReference type="CDD" id="cd12797">
    <property type="entry name" value="M23_peptidase"/>
    <property type="match status" value="1"/>
</dbReference>
<dbReference type="GO" id="GO:0030170">
    <property type="term" value="F:pyridoxal phosphate binding"/>
    <property type="evidence" value="ECO:0007669"/>
    <property type="project" value="InterPro"/>
</dbReference>
<feature type="domain" description="M23ase beta-sheet core" evidence="4">
    <location>
        <begin position="437"/>
        <end position="535"/>
    </location>
</feature>
<dbReference type="STRING" id="760192.Halhy_0173"/>
<dbReference type="SUPFAM" id="SSF51261">
    <property type="entry name" value="Duplicated hybrid motif"/>
    <property type="match status" value="1"/>
</dbReference>
<gene>
    <name evidence="6" type="ordered locus">Halhy_0173</name>
</gene>
<dbReference type="Pfam" id="PF01551">
    <property type="entry name" value="Peptidase_M23"/>
    <property type="match status" value="1"/>
</dbReference>
<dbReference type="SUPFAM" id="SSF56112">
    <property type="entry name" value="Protein kinase-like (PK-like)"/>
    <property type="match status" value="1"/>
</dbReference>
<dbReference type="InterPro" id="IPR002575">
    <property type="entry name" value="Aminoglycoside_PTrfase"/>
</dbReference>
<evidence type="ECO:0000256" key="2">
    <source>
        <dbReference type="ARBA" id="ARBA00008954"/>
    </source>
</evidence>
<dbReference type="eggNOG" id="COG2334">
    <property type="taxonomic scope" value="Bacteria"/>
</dbReference>
<dbReference type="Pfam" id="PF00202">
    <property type="entry name" value="Aminotran_3"/>
    <property type="match status" value="1"/>
</dbReference>
<organism evidence="6 7">
    <name type="scientific">Haliscomenobacter hydrossis (strain ATCC 27775 / DSM 1100 / LMG 10767 / O)</name>
    <dbReference type="NCBI Taxonomy" id="760192"/>
    <lineage>
        <taxon>Bacteria</taxon>
        <taxon>Pseudomonadati</taxon>
        <taxon>Bacteroidota</taxon>
        <taxon>Saprospiria</taxon>
        <taxon>Saprospirales</taxon>
        <taxon>Haliscomenobacteraceae</taxon>
        <taxon>Haliscomenobacter</taxon>
    </lineage>
</organism>
<reference evidence="6 7" key="1">
    <citation type="journal article" date="2011" name="Stand. Genomic Sci.">
        <title>Complete genome sequence of Haliscomenobacter hydrossis type strain (O).</title>
        <authorList>
            <consortium name="US DOE Joint Genome Institute (JGI-PGF)"/>
            <person name="Daligault H."/>
            <person name="Lapidus A."/>
            <person name="Zeytun A."/>
            <person name="Nolan M."/>
            <person name="Lucas S."/>
            <person name="Del Rio T.G."/>
            <person name="Tice H."/>
            <person name="Cheng J.F."/>
            <person name="Tapia R."/>
            <person name="Han C."/>
            <person name="Goodwin L."/>
            <person name="Pitluck S."/>
            <person name="Liolios K."/>
            <person name="Pagani I."/>
            <person name="Ivanova N."/>
            <person name="Huntemann M."/>
            <person name="Mavromatis K."/>
            <person name="Mikhailova N."/>
            <person name="Pati A."/>
            <person name="Chen A."/>
            <person name="Palaniappan K."/>
            <person name="Land M."/>
            <person name="Hauser L."/>
            <person name="Brambilla E.M."/>
            <person name="Rohde M."/>
            <person name="Verbarg S."/>
            <person name="Goker M."/>
            <person name="Bristow J."/>
            <person name="Eisen J.A."/>
            <person name="Markowitz V."/>
            <person name="Hugenholtz P."/>
            <person name="Kyrpides N.C."/>
            <person name="Klenk H.P."/>
            <person name="Woyke T."/>
        </authorList>
    </citation>
    <scope>NUCLEOTIDE SEQUENCE [LARGE SCALE GENOMIC DNA]</scope>
    <source>
        <strain evidence="7">ATCC 27775 / DSM 1100 / LMG 10767 / O</strain>
    </source>
</reference>
<dbReference type="PROSITE" id="PS00600">
    <property type="entry name" value="AA_TRANSFER_CLASS_3"/>
    <property type="match status" value="1"/>
</dbReference>
<dbReference type="InterPro" id="IPR016047">
    <property type="entry name" value="M23ase_b-sheet_dom"/>
</dbReference>
<dbReference type="Pfam" id="PF01636">
    <property type="entry name" value="APH"/>
    <property type="match status" value="1"/>
</dbReference>
<dbReference type="eggNOG" id="COG0739">
    <property type="taxonomic scope" value="Bacteria"/>
</dbReference>
<dbReference type="Proteomes" id="UP000008461">
    <property type="component" value="Chromosome"/>
</dbReference>
<name>F4KTU2_HALH1</name>
<dbReference type="PANTHER" id="PTHR45688">
    <property type="match status" value="1"/>
</dbReference>
<feature type="domain" description="Aminoglycoside phosphotransferase" evidence="5">
    <location>
        <begin position="26"/>
        <end position="261"/>
    </location>
</feature>
<dbReference type="InterPro" id="IPR015422">
    <property type="entry name" value="PyrdxlP-dep_Trfase_small"/>
</dbReference>
<dbReference type="Gene3D" id="3.40.640.10">
    <property type="entry name" value="Type I PLP-dependent aspartate aminotransferase-like (Major domain)"/>
    <property type="match status" value="1"/>
</dbReference>
<evidence type="ECO:0000259" key="5">
    <source>
        <dbReference type="Pfam" id="PF01636"/>
    </source>
</evidence>
<dbReference type="Gene3D" id="2.70.70.10">
    <property type="entry name" value="Glucose Permease (Domain IIA)"/>
    <property type="match status" value="1"/>
</dbReference>
<evidence type="ECO:0000256" key="1">
    <source>
        <dbReference type="ARBA" id="ARBA00001933"/>
    </source>
</evidence>
<comment type="similarity">
    <text evidence="2">Belongs to the class-III pyridoxal-phosphate-dependent aminotransferase family.</text>
</comment>
<keyword evidence="7" id="KW-1185">Reference proteome</keyword>
<dbReference type="Gene3D" id="3.90.1200.10">
    <property type="match status" value="1"/>
</dbReference>
<dbReference type="CDD" id="cd00610">
    <property type="entry name" value="OAT_like"/>
    <property type="match status" value="1"/>
</dbReference>
<keyword evidence="6" id="KW-0808">Transferase</keyword>
<dbReference type="InterPro" id="IPR005814">
    <property type="entry name" value="Aminotrans_3"/>
</dbReference>
<protein>
    <submittedName>
        <fullName evidence="6">Alanine--glyoxylate transaminase</fullName>
        <ecNumber evidence="6">2.6.1.44</ecNumber>
    </submittedName>
</protein>
<evidence type="ECO:0000256" key="3">
    <source>
        <dbReference type="ARBA" id="ARBA00022898"/>
    </source>
</evidence>
<dbReference type="RefSeq" id="WP_013762650.1">
    <property type="nucleotide sequence ID" value="NC_015510.1"/>
</dbReference>
<dbReference type="InterPro" id="IPR015421">
    <property type="entry name" value="PyrdxlP-dep_Trfase_major"/>
</dbReference>
<dbReference type="NCBIfam" id="NF004799">
    <property type="entry name" value="PRK06148.1"/>
    <property type="match status" value="1"/>
</dbReference>
<evidence type="ECO:0000313" key="6">
    <source>
        <dbReference type="EMBL" id="AEE48086.1"/>
    </source>
</evidence>
<comment type="cofactor">
    <cofactor evidence="1">
        <name>pyridoxal 5'-phosphate</name>
        <dbReference type="ChEBI" id="CHEBI:597326"/>
    </cofactor>
</comment>
<dbReference type="SUPFAM" id="SSF53383">
    <property type="entry name" value="PLP-dependent transferases"/>
    <property type="match status" value="1"/>
</dbReference>
<accession>F4KTU2</accession>
<dbReference type="AlphaFoldDB" id="F4KTU2"/>
<dbReference type="EMBL" id="CP002691">
    <property type="protein sequence ID" value="AEE48086.1"/>
    <property type="molecule type" value="Genomic_DNA"/>
</dbReference>
<dbReference type="InterPro" id="IPR015424">
    <property type="entry name" value="PyrdxlP-dep_Trfase"/>
</dbReference>
<proteinExistence type="inferred from homology"/>
<dbReference type="Gene3D" id="3.90.1150.10">
    <property type="entry name" value="Aspartate Aminotransferase, domain 1"/>
    <property type="match status" value="1"/>
</dbReference>
<dbReference type="eggNOG" id="COG0160">
    <property type="taxonomic scope" value="Bacteria"/>
</dbReference>
<evidence type="ECO:0000259" key="4">
    <source>
        <dbReference type="Pfam" id="PF01551"/>
    </source>
</evidence>
<keyword evidence="3" id="KW-0663">Pyridoxal phosphate</keyword>
<dbReference type="KEGG" id="hhy:Halhy_0173"/>
<dbReference type="EC" id="2.6.1.44" evidence="6"/>
<dbReference type="InterPro" id="IPR011009">
    <property type="entry name" value="Kinase-like_dom_sf"/>
</dbReference>
<evidence type="ECO:0000313" key="7">
    <source>
        <dbReference type="Proteomes" id="UP000008461"/>
    </source>
</evidence>
<dbReference type="GO" id="GO:0008453">
    <property type="term" value="F:alanine-glyoxylate transaminase activity"/>
    <property type="evidence" value="ECO:0007669"/>
    <property type="project" value="UniProtKB-EC"/>
</dbReference>
<dbReference type="PANTHER" id="PTHR45688:SF13">
    <property type="entry name" value="ALANINE--GLYOXYLATE AMINOTRANSFERASE 2-LIKE"/>
    <property type="match status" value="1"/>
</dbReference>
<keyword evidence="6" id="KW-0032">Aminotransferase</keyword>
<sequence>MSFSTAEVQQLALQYFQIQGSVRTLSGEVDLNYLIETGVGQRYCFKIAHPQTSIAELDFQNAMMEHLQAANLGLEIPVPVVGVGNKKILTHRLLNGELRYLRALTWVEGRVFAEANPHTPELLERVGALCGKLSAALADFDHPAAHRWIKWDPSEALWTKEHLHAIDDPEKNKLATWALDLFQKKALPRFPQLRKSVNYNDANDYNILLSFDPLHPEVPGVIDFGDAVYSHTINELAIAIAYAAMDKPDPLAVIGQMTRGYHQQFPLQELETEVLFPLIVARLLISVLCSAQNRVANPENVYLQISDRPAWDLLEKLQRIAPNLAHSTVREACGWSPHPQAEMFVNWAKTNLHQFAPLVEIDLQGPDCIWLDCSVGSADLGNYADIVDAQRLHQRIVETMEAAQAKVGIGRYNEARPFYTTNAFAVEGNHGPEWRSIHIGLDIFMPEGTPVFAPLDGVVHSFQDNAADRDYGPTIILQHSVSPELTFYTLYGHLSRTSLEGLYVGKPIAKGERLCWMGPMPENGNWSPHLHFQVMLDILDLAGDFPGVAFPDKRAVWTGICPDPWYLIAGQASPCSPAIAVAQILTERRKLLSPNLSISYTQPLYMQRGVGAYLYDHTGRRYLDTVNNVAHVGHEHPRVVRAGQRQMAVLNTNTRYVHHQITQFAEALLATAPASLEVAFFVNSGSEANELALRLAKTYTNQQDIIALQVGYHGNTNACVEISSYKFDGPGGKGASPRVHVVPLPDTYRGLYRGSTPDSAQQYAQPVNEILERLHIQGRRPAAFMAETIVSCGGQIPLPPGYLQQVYASVRTAGGLCIADEVQTGCGRPGKYFWAFEEQGVVPDIVTIGKPIGNGHPLGAVLCTRAVADAFANGMEYFNTFGGNPVSCAIGMEVLKVIREEGLQENALTVGNYLKLGLGELAQRFPQIGDVRGSGLFLGIELVHDPIAKLPAASIADYLANRMRTLGILMSTDGPDHNVLKIKPPMVFGKTQADFLLRMLERLLKEDGCKP</sequence>
<dbReference type="InterPro" id="IPR049704">
    <property type="entry name" value="Aminotrans_3_PPA_site"/>
</dbReference>
<dbReference type="OrthoDB" id="9801052at2"/>
<dbReference type="InterPro" id="IPR011055">
    <property type="entry name" value="Dup_hybrid_motif"/>
</dbReference>